<dbReference type="InterPro" id="IPR007396">
    <property type="entry name" value="TR_PAI2-type"/>
</dbReference>
<accession>A0A6A5YID9</accession>
<proteinExistence type="predicted"/>
<name>A0A6A5YID9_9PLEO</name>
<dbReference type="EMBL" id="ML977369">
    <property type="protein sequence ID" value="KAF2105898.1"/>
    <property type="molecule type" value="Genomic_DNA"/>
</dbReference>
<gene>
    <name evidence="1" type="ORF">BDV96DRAFT_450163</name>
</gene>
<evidence type="ECO:0000313" key="2">
    <source>
        <dbReference type="Proteomes" id="UP000799770"/>
    </source>
</evidence>
<sequence>AELDIPTLHQFILDNPLGVLVTHLSNDGSSSTQAWPQLQSTHIPFILDKPDLMDSKPELLGVLRGHMARQSPHSKALIHNIARQTTGDTSEDLIPAQVAADQCILEQEVMILFNGPVAAYVTPSFYTQKKPETGKVVPTWNFSCVQAYGKLKLYSDSKSSASVDFIKQQATDLTKHGEETMMGFPKSQSWKISDSPPAFINQLVQNIIGVEITITRLEGKSKMMQEEKDPRDKLGVVRGFRAMDTAVGELMASGIERCMAKD</sequence>
<dbReference type="PIRSF" id="PIRSF010372">
    <property type="entry name" value="PaiB"/>
    <property type="match status" value="1"/>
</dbReference>
<feature type="non-terminal residue" evidence="1">
    <location>
        <position position="1"/>
    </location>
</feature>
<dbReference type="Gene3D" id="2.30.110.10">
    <property type="entry name" value="Electron Transport, Fmn-binding Protein, Chain A"/>
    <property type="match status" value="1"/>
</dbReference>
<dbReference type="PANTHER" id="PTHR35802">
    <property type="entry name" value="PROTEASE SYNTHASE AND SPORULATION PROTEIN PAI 2"/>
    <property type="match status" value="1"/>
</dbReference>
<dbReference type="PANTHER" id="PTHR35802:SF1">
    <property type="entry name" value="PROTEASE SYNTHASE AND SPORULATION PROTEIN PAI 2"/>
    <property type="match status" value="1"/>
</dbReference>
<dbReference type="AlphaFoldDB" id="A0A6A5YID9"/>
<dbReference type="SUPFAM" id="SSF50475">
    <property type="entry name" value="FMN-binding split barrel"/>
    <property type="match status" value="1"/>
</dbReference>
<dbReference type="Proteomes" id="UP000799770">
    <property type="component" value="Unassembled WGS sequence"/>
</dbReference>
<evidence type="ECO:0000313" key="1">
    <source>
        <dbReference type="EMBL" id="KAF2105898.1"/>
    </source>
</evidence>
<dbReference type="OrthoDB" id="2101473at2759"/>
<dbReference type="InterPro" id="IPR012349">
    <property type="entry name" value="Split_barrel_FMN-bd"/>
</dbReference>
<dbReference type="Pfam" id="PF04299">
    <property type="entry name" value="FMN_bind_2"/>
    <property type="match status" value="1"/>
</dbReference>
<feature type="non-terminal residue" evidence="1">
    <location>
        <position position="262"/>
    </location>
</feature>
<keyword evidence="2" id="KW-1185">Reference proteome</keyword>
<reference evidence="1" key="1">
    <citation type="journal article" date="2020" name="Stud. Mycol.">
        <title>101 Dothideomycetes genomes: a test case for predicting lifestyles and emergence of pathogens.</title>
        <authorList>
            <person name="Haridas S."/>
            <person name="Albert R."/>
            <person name="Binder M."/>
            <person name="Bloem J."/>
            <person name="Labutti K."/>
            <person name="Salamov A."/>
            <person name="Andreopoulos B."/>
            <person name="Baker S."/>
            <person name="Barry K."/>
            <person name="Bills G."/>
            <person name="Bluhm B."/>
            <person name="Cannon C."/>
            <person name="Castanera R."/>
            <person name="Culley D."/>
            <person name="Daum C."/>
            <person name="Ezra D."/>
            <person name="Gonzalez J."/>
            <person name="Henrissat B."/>
            <person name="Kuo A."/>
            <person name="Liang C."/>
            <person name="Lipzen A."/>
            <person name="Lutzoni F."/>
            <person name="Magnuson J."/>
            <person name="Mondo S."/>
            <person name="Nolan M."/>
            <person name="Ohm R."/>
            <person name="Pangilinan J."/>
            <person name="Park H.-J."/>
            <person name="Ramirez L."/>
            <person name="Alfaro M."/>
            <person name="Sun H."/>
            <person name="Tritt A."/>
            <person name="Yoshinaga Y."/>
            <person name="Zwiers L.-H."/>
            <person name="Turgeon B."/>
            <person name="Goodwin S."/>
            <person name="Spatafora J."/>
            <person name="Crous P."/>
            <person name="Grigoriev I."/>
        </authorList>
    </citation>
    <scope>NUCLEOTIDE SEQUENCE</scope>
    <source>
        <strain evidence="1">CBS 627.86</strain>
    </source>
</reference>
<protein>
    <submittedName>
        <fullName evidence="1">Transcriptional regulator</fullName>
    </submittedName>
</protein>
<organism evidence="1 2">
    <name type="scientific">Lophiotrema nucula</name>
    <dbReference type="NCBI Taxonomy" id="690887"/>
    <lineage>
        <taxon>Eukaryota</taxon>
        <taxon>Fungi</taxon>
        <taxon>Dikarya</taxon>
        <taxon>Ascomycota</taxon>
        <taxon>Pezizomycotina</taxon>
        <taxon>Dothideomycetes</taxon>
        <taxon>Pleosporomycetidae</taxon>
        <taxon>Pleosporales</taxon>
        <taxon>Lophiotremataceae</taxon>
        <taxon>Lophiotrema</taxon>
    </lineage>
</organism>